<dbReference type="EMBL" id="MNCJ02000319">
    <property type="protein sequence ID" value="KAF5811667.1"/>
    <property type="molecule type" value="Genomic_DNA"/>
</dbReference>
<evidence type="ECO:0000313" key="2">
    <source>
        <dbReference type="Proteomes" id="UP000215914"/>
    </source>
</evidence>
<dbReference type="Proteomes" id="UP000215914">
    <property type="component" value="Unassembled WGS sequence"/>
</dbReference>
<protein>
    <submittedName>
        <fullName evidence="1">Thiol oxidase</fullName>
        <ecNumber evidence="1">1.8.3.2</ecNumber>
    </submittedName>
</protein>
<sequence length="130" mass="15201">MVLILKRKKLEWFGTMKMLTKILGRNRLSNCWTILKTYRLTSELEKKVYPGQIAHVVYDVEEATFIAFDMILENKVNACLMVKPDTRGTLIKFMQLMVSHHPSRRRFVVVARMIPKASVVVYGFCYIQSQ</sequence>
<reference evidence="1" key="2">
    <citation type="submission" date="2020-06" db="EMBL/GenBank/DDBJ databases">
        <title>Helianthus annuus Genome sequencing and assembly Release 2.</title>
        <authorList>
            <person name="Gouzy J."/>
            <person name="Langlade N."/>
            <person name="Munos S."/>
        </authorList>
    </citation>
    <scope>NUCLEOTIDE SEQUENCE</scope>
    <source>
        <tissue evidence="1">Leaves</tissue>
    </source>
</reference>
<dbReference type="GO" id="GO:0016972">
    <property type="term" value="F:thiol oxidase activity"/>
    <property type="evidence" value="ECO:0007669"/>
    <property type="project" value="UniProtKB-EC"/>
</dbReference>
<dbReference type="Gramene" id="mRNA:HanXRQr2_Chr04g0184041">
    <property type="protein sequence ID" value="mRNA:HanXRQr2_Chr04g0184041"/>
    <property type="gene ID" value="HanXRQr2_Chr04g0184041"/>
</dbReference>
<organism evidence="1 2">
    <name type="scientific">Helianthus annuus</name>
    <name type="common">Common sunflower</name>
    <dbReference type="NCBI Taxonomy" id="4232"/>
    <lineage>
        <taxon>Eukaryota</taxon>
        <taxon>Viridiplantae</taxon>
        <taxon>Streptophyta</taxon>
        <taxon>Embryophyta</taxon>
        <taxon>Tracheophyta</taxon>
        <taxon>Spermatophyta</taxon>
        <taxon>Magnoliopsida</taxon>
        <taxon>eudicotyledons</taxon>
        <taxon>Gunneridae</taxon>
        <taxon>Pentapetalae</taxon>
        <taxon>asterids</taxon>
        <taxon>campanulids</taxon>
        <taxon>Asterales</taxon>
        <taxon>Asteraceae</taxon>
        <taxon>Asteroideae</taxon>
        <taxon>Heliantheae alliance</taxon>
        <taxon>Heliantheae</taxon>
        <taxon>Helianthus</taxon>
    </lineage>
</organism>
<gene>
    <name evidence="1" type="ORF">HanXRQr2_Chr04g0184041</name>
</gene>
<evidence type="ECO:0000313" key="1">
    <source>
        <dbReference type="EMBL" id="KAF5811667.1"/>
    </source>
</evidence>
<accession>A0A9K3JAW7</accession>
<dbReference type="AlphaFoldDB" id="A0A9K3JAW7"/>
<reference evidence="1" key="1">
    <citation type="journal article" date="2017" name="Nature">
        <title>The sunflower genome provides insights into oil metabolism, flowering and Asterid evolution.</title>
        <authorList>
            <person name="Badouin H."/>
            <person name="Gouzy J."/>
            <person name="Grassa C.J."/>
            <person name="Murat F."/>
            <person name="Staton S.E."/>
            <person name="Cottret L."/>
            <person name="Lelandais-Briere C."/>
            <person name="Owens G.L."/>
            <person name="Carrere S."/>
            <person name="Mayjonade B."/>
            <person name="Legrand L."/>
            <person name="Gill N."/>
            <person name="Kane N.C."/>
            <person name="Bowers J.E."/>
            <person name="Hubner S."/>
            <person name="Bellec A."/>
            <person name="Berard A."/>
            <person name="Berges H."/>
            <person name="Blanchet N."/>
            <person name="Boniface M.C."/>
            <person name="Brunel D."/>
            <person name="Catrice O."/>
            <person name="Chaidir N."/>
            <person name="Claudel C."/>
            <person name="Donnadieu C."/>
            <person name="Faraut T."/>
            <person name="Fievet G."/>
            <person name="Helmstetter N."/>
            <person name="King M."/>
            <person name="Knapp S.J."/>
            <person name="Lai Z."/>
            <person name="Le Paslier M.C."/>
            <person name="Lippi Y."/>
            <person name="Lorenzon L."/>
            <person name="Mandel J.R."/>
            <person name="Marage G."/>
            <person name="Marchand G."/>
            <person name="Marquand E."/>
            <person name="Bret-Mestries E."/>
            <person name="Morien E."/>
            <person name="Nambeesan S."/>
            <person name="Nguyen T."/>
            <person name="Pegot-Espagnet P."/>
            <person name="Pouilly N."/>
            <person name="Raftis F."/>
            <person name="Sallet E."/>
            <person name="Schiex T."/>
            <person name="Thomas J."/>
            <person name="Vandecasteele C."/>
            <person name="Vares D."/>
            <person name="Vear F."/>
            <person name="Vautrin S."/>
            <person name="Crespi M."/>
            <person name="Mangin B."/>
            <person name="Burke J.M."/>
            <person name="Salse J."/>
            <person name="Munos S."/>
            <person name="Vincourt P."/>
            <person name="Rieseberg L.H."/>
            <person name="Langlade N.B."/>
        </authorList>
    </citation>
    <scope>NUCLEOTIDE SEQUENCE</scope>
    <source>
        <tissue evidence="1">Leaves</tissue>
    </source>
</reference>
<name>A0A9K3JAW7_HELAN</name>
<proteinExistence type="predicted"/>
<dbReference type="EC" id="1.8.3.2" evidence="1"/>
<keyword evidence="2" id="KW-1185">Reference proteome</keyword>
<keyword evidence="1" id="KW-0560">Oxidoreductase</keyword>
<comment type="caution">
    <text evidence="1">The sequence shown here is derived from an EMBL/GenBank/DDBJ whole genome shotgun (WGS) entry which is preliminary data.</text>
</comment>